<accession>F3YUF6</accession>
<evidence type="ECO:0000313" key="6">
    <source>
        <dbReference type="EMBL" id="EGJ48838.1"/>
    </source>
</evidence>
<evidence type="ECO:0000256" key="4">
    <source>
        <dbReference type="ARBA" id="ARBA00038388"/>
    </source>
</evidence>
<dbReference type="PANTHER" id="PTHR24220">
    <property type="entry name" value="IMPORT ATP-BINDING PROTEIN"/>
    <property type="match status" value="1"/>
</dbReference>
<dbReference type="Gene3D" id="3.40.50.300">
    <property type="entry name" value="P-loop containing nucleotide triphosphate hydrolases"/>
    <property type="match status" value="1"/>
</dbReference>
<dbReference type="PROSITE" id="PS00211">
    <property type="entry name" value="ABC_TRANSPORTER_1"/>
    <property type="match status" value="1"/>
</dbReference>
<keyword evidence="2" id="KW-0547">Nucleotide-binding</keyword>
<dbReference type="GO" id="GO:0022857">
    <property type="term" value="F:transmembrane transporter activity"/>
    <property type="evidence" value="ECO:0007669"/>
    <property type="project" value="TreeGrafter"/>
</dbReference>
<evidence type="ECO:0000256" key="3">
    <source>
        <dbReference type="ARBA" id="ARBA00022840"/>
    </source>
</evidence>
<evidence type="ECO:0000256" key="1">
    <source>
        <dbReference type="ARBA" id="ARBA00022448"/>
    </source>
</evidence>
<evidence type="ECO:0000256" key="2">
    <source>
        <dbReference type="ARBA" id="ARBA00022741"/>
    </source>
</evidence>
<dbReference type="RefSeq" id="WP_014258684.1">
    <property type="nucleotide sequence ID" value="NC_016629.1"/>
</dbReference>
<dbReference type="GO" id="GO:0005886">
    <property type="term" value="C:plasma membrane"/>
    <property type="evidence" value="ECO:0007669"/>
    <property type="project" value="TreeGrafter"/>
</dbReference>
<dbReference type="EMBL" id="CP003221">
    <property type="protein sequence ID" value="EGJ48838.1"/>
    <property type="molecule type" value="Genomic_DNA"/>
</dbReference>
<evidence type="ECO:0000313" key="7">
    <source>
        <dbReference type="Proteomes" id="UP000007844"/>
    </source>
</evidence>
<dbReference type="eggNOG" id="COG1136">
    <property type="taxonomic scope" value="Bacteria"/>
</dbReference>
<dbReference type="FunFam" id="3.40.50.300:FF:000032">
    <property type="entry name" value="Export ABC transporter ATP-binding protein"/>
    <property type="match status" value="1"/>
</dbReference>
<dbReference type="CDD" id="cd03255">
    <property type="entry name" value="ABC_MJ0796_LolCDE_FtsE"/>
    <property type="match status" value="1"/>
</dbReference>
<dbReference type="SMART" id="SM00382">
    <property type="entry name" value="AAA"/>
    <property type="match status" value="1"/>
</dbReference>
<dbReference type="AlphaFoldDB" id="F3YUF6"/>
<dbReference type="InterPro" id="IPR003439">
    <property type="entry name" value="ABC_transporter-like_ATP-bd"/>
</dbReference>
<dbReference type="InterPro" id="IPR027417">
    <property type="entry name" value="P-loop_NTPase"/>
</dbReference>
<evidence type="ECO:0000259" key="5">
    <source>
        <dbReference type="PROSITE" id="PS50893"/>
    </source>
</evidence>
<dbReference type="HOGENOM" id="CLU_000604_1_22_7"/>
<dbReference type="GO" id="GO:0016887">
    <property type="term" value="F:ATP hydrolysis activity"/>
    <property type="evidence" value="ECO:0007669"/>
    <property type="project" value="InterPro"/>
</dbReference>
<keyword evidence="1" id="KW-0813">Transport</keyword>
<name>F3YUF6_DESAF</name>
<dbReference type="SUPFAM" id="SSF52540">
    <property type="entry name" value="P-loop containing nucleoside triphosphate hydrolases"/>
    <property type="match status" value="1"/>
</dbReference>
<keyword evidence="3" id="KW-0067">ATP-binding</keyword>
<reference evidence="6 7" key="1">
    <citation type="journal article" date="2011" name="J. Bacteriol.">
        <title>Genome sequence of the mercury-methylating and pleomorphic Desulfovibrio africanus Strain Walvis Bay.</title>
        <authorList>
            <person name="Brown S.D."/>
            <person name="Wall J.D."/>
            <person name="Kucken A.M."/>
            <person name="Gilmour C.C."/>
            <person name="Podar M."/>
            <person name="Brandt C.C."/>
            <person name="Teshima H."/>
            <person name="Detter J.C."/>
            <person name="Han C.S."/>
            <person name="Land M.L."/>
            <person name="Lucas S."/>
            <person name="Han J."/>
            <person name="Pennacchio L."/>
            <person name="Nolan M."/>
            <person name="Pitluck S."/>
            <person name="Woyke T."/>
            <person name="Goodwin L."/>
            <person name="Palumbo A.V."/>
            <person name="Elias D.A."/>
        </authorList>
    </citation>
    <scope>NUCLEOTIDE SEQUENCE [LARGE SCALE GENOMIC DNA]</scope>
    <source>
        <strain evidence="6 7">Walvis Bay</strain>
    </source>
</reference>
<dbReference type="InterPro" id="IPR017871">
    <property type="entry name" value="ABC_transporter-like_CS"/>
</dbReference>
<dbReference type="PROSITE" id="PS50893">
    <property type="entry name" value="ABC_TRANSPORTER_2"/>
    <property type="match status" value="1"/>
</dbReference>
<dbReference type="InterPro" id="IPR017911">
    <property type="entry name" value="MacB-like_ATP-bd"/>
</dbReference>
<dbReference type="STRING" id="690850.Desaf_0484"/>
<keyword evidence="7" id="KW-1185">Reference proteome</keyword>
<dbReference type="Pfam" id="PF00005">
    <property type="entry name" value="ABC_tran"/>
    <property type="match status" value="1"/>
</dbReference>
<dbReference type="KEGG" id="daf:Desaf_0484"/>
<organism evidence="6 7">
    <name type="scientific">Desulfocurvibacter africanus subsp. africanus str. Walvis Bay</name>
    <dbReference type="NCBI Taxonomy" id="690850"/>
    <lineage>
        <taxon>Bacteria</taxon>
        <taxon>Pseudomonadati</taxon>
        <taxon>Thermodesulfobacteriota</taxon>
        <taxon>Desulfovibrionia</taxon>
        <taxon>Desulfovibrionales</taxon>
        <taxon>Desulfovibrionaceae</taxon>
        <taxon>Desulfocurvibacter</taxon>
    </lineage>
</organism>
<comment type="similarity">
    <text evidence="4">Belongs to the ABC transporter superfamily. Macrolide exporter (TC 3.A.1.122) family.</text>
</comment>
<dbReference type="GO" id="GO:0098796">
    <property type="term" value="C:membrane protein complex"/>
    <property type="evidence" value="ECO:0007669"/>
    <property type="project" value="UniProtKB-ARBA"/>
</dbReference>
<dbReference type="InterPro" id="IPR015854">
    <property type="entry name" value="ABC_transpr_LolD-like"/>
</dbReference>
<gene>
    <name evidence="6" type="ORF">Desaf_0484</name>
</gene>
<dbReference type="InterPro" id="IPR003593">
    <property type="entry name" value="AAA+_ATPase"/>
</dbReference>
<sequence>MPASLVRLRDIHKRYQQGEQSVEVLKGVSLDIAQGEFVALQGASGSGKSTLLHIIGLLDQPSDGSYELEGRDVSRLSDDALSSLRNRMTGFIFQSFYLIPYATALDNVMLPGLYAGTPRAELRRRGHELLERVGLGDRVGFTPAQLSGGQQQRVAIARALVNEPRILLADEPTGQLDSSTSGEIMDLIASIHATGMTVILVTHDEATATYAQRRVRVVDGRIEGQERVTPALAGG</sequence>
<dbReference type="PANTHER" id="PTHR24220:SF86">
    <property type="entry name" value="ABC TRANSPORTER ABCH.1"/>
    <property type="match status" value="1"/>
</dbReference>
<feature type="domain" description="ABC transporter" evidence="5">
    <location>
        <begin position="6"/>
        <end position="235"/>
    </location>
</feature>
<protein>
    <submittedName>
        <fullName evidence="6">Phosphonate-transporting ATPase</fullName>
    </submittedName>
</protein>
<dbReference type="Proteomes" id="UP000007844">
    <property type="component" value="Chromosome"/>
</dbReference>
<proteinExistence type="inferred from homology"/>
<dbReference type="GO" id="GO:0005524">
    <property type="term" value="F:ATP binding"/>
    <property type="evidence" value="ECO:0007669"/>
    <property type="project" value="UniProtKB-KW"/>
</dbReference>